<keyword evidence="3" id="KW-1185">Reference proteome</keyword>
<evidence type="ECO:0008006" key="4">
    <source>
        <dbReference type="Google" id="ProtNLM"/>
    </source>
</evidence>
<name>A0A453N877_AEGTS</name>
<dbReference type="EnsemblPlants" id="AET6Gv20271000.1">
    <property type="protein sequence ID" value="AET6Gv20271000.1"/>
    <property type="gene ID" value="AET6Gv20271000"/>
</dbReference>
<dbReference type="InterPro" id="IPR036047">
    <property type="entry name" value="F-box-like_dom_sf"/>
</dbReference>
<evidence type="ECO:0000313" key="3">
    <source>
        <dbReference type="Proteomes" id="UP000015105"/>
    </source>
</evidence>
<protein>
    <recommendedName>
        <fullName evidence="4">F-box domain-containing protein</fullName>
    </recommendedName>
</protein>
<reference evidence="2" key="3">
    <citation type="journal article" date="2017" name="Nature">
        <title>Genome sequence of the progenitor of the wheat D genome Aegilops tauschii.</title>
        <authorList>
            <person name="Luo M.C."/>
            <person name="Gu Y.Q."/>
            <person name="Puiu D."/>
            <person name="Wang H."/>
            <person name="Twardziok S.O."/>
            <person name="Deal K.R."/>
            <person name="Huo N."/>
            <person name="Zhu T."/>
            <person name="Wang L."/>
            <person name="Wang Y."/>
            <person name="McGuire P.E."/>
            <person name="Liu S."/>
            <person name="Long H."/>
            <person name="Ramasamy R.K."/>
            <person name="Rodriguez J.C."/>
            <person name="Van S.L."/>
            <person name="Yuan L."/>
            <person name="Wang Z."/>
            <person name="Xia Z."/>
            <person name="Xiao L."/>
            <person name="Anderson O.D."/>
            <person name="Ouyang S."/>
            <person name="Liang Y."/>
            <person name="Zimin A.V."/>
            <person name="Pertea G."/>
            <person name="Qi P."/>
            <person name="Bennetzen J.L."/>
            <person name="Dai X."/>
            <person name="Dawson M.W."/>
            <person name="Muller H.G."/>
            <person name="Kugler K."/>
            <person name="Rivarola-Duarte L."/>
            <person name="Spannagl M."/>
            <person name="Mayer K.F.X."/>
            <person name="Lu F.H."/>
            <person name="Bevan M.W."/>
            <person name="Leroy P."/>
            <person name="Li P."/>
            <person name="You F.M."/>
            <person name="Sun Q."/>
            <person name="Liu Z."/>
            <person name="Lyons E."/>
            <person name="Wicker T."/>
            <person name="Salzberg S.L."/>
            <person name="Devos K.M."/>
            <person name="Dvorak J."/>
        </authorList>
    </citation>
    <scope>NUCLEOTIDE SEQUENCE [LARGE SCALE GENOMIC DNA]</scope>
    <source>
        <strain evidence="2">cv. AL8/78</strain>
    </source>
</reference>
<dbReference type="AlphaFoldDB" id="A0A453N877"/>
<dbReference type="SUPFAM" id="SSF81383">
    <property type="entry name" value="F-box domain"/>
    <property type="match status" value="1"/>
</dbReference>
<feature type="compositionally biased region" description="Pro residues" evidence="1">
    <location>
        <begin position="97"/>
        <end position="106"/>
    </location>
</feature>
<dbReference type="PANTHER" id="PTHR31264">
    <property type="entry name" value="OS07G0554500 PROTEIN-RELATED"/>
    <property type="match status" value="1"/>
</dbReference>
<dbReference type="PANTHER" id="PTHR31264:SF19">
    <property type="entry name" value="F-BOX DOMAIN-CONTAINING PROTEIN"/>
    <property type="match status" value="1"/>
</dbReference>
<reference evidence="3" key="2">
    <citation type="journal article" date="2017" name="Nat. Plants">
        <title>The Aegilops tauschii genome reveals multiple impacts of transposons.</title>
        <authorList>
            <person name="Zhao G."/>
            <person name="Zou C."/>
            <person name="Li K."/>
            <person name="Wang K."/>
            <person name="Li T."/>
            <person name="Gao L."/>
            <person name="Zhang X."/>
            <person name="Wang H."/>
            <person name="Yang Z."/>
            <person name="Liu X."/>
            <person name="Jiang W."/>
            <person name="Mao L."/>
            <person name="Kong X."/>
            <person name="Jiao Y."/>
            <person name="Jia J."/>
        </authorList>
    </citation>
    <scope>NUCLEOTIDE SEQUENCE [LARGE SCALE GENOMIC DNA]</scope>
    <source>
        <strain evidence="3">cv. AL8/78</strain>
    </source>
</reference>
<organism evidence="2 3">
    <name type="scientific">Aegilops tauschii subsp. strangulata</name>
    <name type="common">Goatgrass</name>
    <dbReference type="NCBI Taxonomy" id="200361"/>
    <lineage>
        <taxon>Eukaryota</taxon>
        <taxon>Viridiplantae</taxon>
        <taxon>Streptophyta</taxon>
        <taxon>Embryophyta</taxon>
        <taxon>Tracheophyta</taxon>
        <taxon>Spermatophyta</taxon>
        <taxon>Magnoliopsida</taxon>
        <taxon>Liliopsida</taxon>
        <taxon>Poales</taxon>
        <taxon>Poaceae</taxon>
        <taxon>BOP clade</taxon>
        <taxon>Pooideae</taxon>
        <taxon>Triticodae</taxon>
        <taxon>Triticeae</taxon>
        <taxon>Triticinae</taxon>
        <taxon>Aegilops</taxon>
    </lineage>
</organism>
<reference evidence="3" key="1">
    <citation type="journal article" date="2014" name="Science">
        <title>Ancient hybridizations among the ancestral genomes of bread wheat.</title>
        <authorList>
            <consortium name="International Wheat Genome Sequencing Consortium,"/>
            <person name="Marcussen T."/>
            <person name="Sandve S.R."/>
            <person name="Heier L."/>
            <person name="Spannagl M."/>
            <person name="Pfeifer M."/>
            <person name="Jakobsen K.S."/>
            <person name="Wulff B.B."/>
            <person name="Steuernagel B."/>
            <person name="Mayer K.F."/>
            <person name="Olsen O.A."/>
        </authorList>
    </citation>
    <scope>NUCLEOTIDE SEQUENCE [LARGE SCALE GENOMIC DNA]</scope>
    <source>
        <strain evidence="3">cv. AL8/78</strain>
    </source>
</reference>
<dbReference type="Proteomes" id="UP000015105">
    <property type="component" value="Chromosome 6D"/>
</dbReference>
<reference evidence="2" key="4">
    <citation type="submission" date="2019-03" db="UniProtKB">
        <authorList>
            <consortium name="EnsemblPlants"/>
        </authorList>
    </citation>
    <scope>IDENTIFICATION</scope>
</reference>
<dbReference type="Gramene" id="AET6Gv20271000.1">
    <property type="protein sequence ID" value="AET6Gv20271000.1"/>
    <property type="gene ID" value="AET6Gv20271000"/>
</dbReference>
<proteinExistence type="predicted"/>
<evidence type="ECO:0000313" key="2">
    <source>
        <dbReference type="EnsemblPlants" id="AET6Gv20271000.1"/>
    </source>
</evidence>
<evidence type="ECO:0000256" key="1">
    <source>
        <dbReference type="SAM" id="MobiDB-lite"/>
    </source>
</evidence>
<accession>A0A453N877</accession>
<feature type="region of interest" description="Disordered" evidence="1">
    <location>
        <begin position="82"/>
        <end position="118"/>
    </location>
</feature>
<reference evidence="2" key="5">
    <citation type="journal article" date="2021" name="G3 (Bethesda)">
        <title>Aegilops tauschii genome assembly Aet v5.0 features greater sequence contiguity and improved annotation.</title>
        <authorList>
            <person name="Wang L."/>
            <person name="Zhu T."/>
            <person name="Rodriguez J.C."/>
            <person name="Deal K.R."/>
            <person name="Dubcovsky J."/>
            <person name="McGuire P.E."/>
            <person name="Lux T."/>
            <person name="Spannagl M."/>
            <person name="Mayer K.F.X."/>
            <person name="Baldrich P."/>
            <person name="Meyers B.C."/>
            <person name="Huo N."/>
            <person name="Gu Y.Q."/>
            <person name="Zhou H."/>
            <person name="Devos K.M."/>
            <person name="Bennetzen J.L."/>
            <person name="Unver T."/>
            <person name="Budak H."/>
            <person name="Gulick P.J."/>
            <person name="Galiba G."/>
            <person name="Kalapos B."/>
            <person name="Nelson D.R."/>
            <person name="Li P."/>
            <person name="You F.M."/>
            <person name="Luo M.C."/>
            <person name="Dvorak J."/>
        </authorList>
    </citation>
    <scope>NUCLEOTIDE SEQUENCE [LARGE SCALE GENOMIC DNA]</scope>
    <source>
        <strain evidence="2">cv. AL8/78</strain>
    </source>
</reference>
<sequence>MASTAASVAEHRTQTPLLTDLGDELLEEIFLRLPTPAELARACTARASFRRIITERSFLRSYRKRHPPPLLGFVGDEGGFHPAQAPHTSAPLAFPSPTRPISPTPSSPNTARGTCGSRATPGMAVSFSKTGNFGRPSDTLPSAIHCFVATRCFHPFRRTWHSRRKALYEPIPYSCTLPRMRMRHCSRDQLALLLGFLYLGHVSD</sequence>